<dbReference type="RefSeq" id="WP_210954597.1">
    <property type="nucleotide sequence ID" value="NZ_CP054393.1"/>
</dbReference>
<name>A0A975IM74_LOWBP</name>
<protein>
    <recommendedName>
        <fullName evidence="3">Peptidase M41 domain-containing protein</fullName>
    </recommendedName>
</protein>
<dbReference type="AlphaFoldDB" id="A0A975IM74"/>
<dbReference type="KEGG" id="pluf:LFWB_6040"/>
<sequence length="134" mass="15690">MIISIIIVYFFVIPLFKSRKDLNKINNLEEEKFKTTCHESGHVLSACILGRQLHSISIQKQNNNIDRYTGYLRKHDNDMEEKDYLDEVIINLSGRASEKILFNDDGGKSKYSDYESHVKEEINKLFTKFTKINI</sequence>
<dbReference type="GO" id="GO:0004176">
    <property type="term" value="F:ATP-dependent peptidase activity"/>
    <property type="evidence" value="ECO:0007669"/>
    <property type="project" value="InterPro"/>
</dbReference>
<dbReference type="SUPFAM" id="SSF140990">
    <property type="entry name" value="FtsH protease domain-like"/>
    <property type="match status" value="1"/>
</dbReference>
<dbReference type="GO" id="GO:0004222">
    <property type="term" value="F:metalloendopeptidase activity"/>
    <property type="evidence" value="ECO:0007669"/>
    <property type="project" value="InterPro"/>
</dbReference>
<proteinExistence type="predicted"/>
<accession>A0A975IM74</accession>
<dbReference type="Proteomes" id="UP000672038">
    <property type="component" value="Chromosome"/>
</dbReference>
<dbReference type="InterPro" id="IPR037219">
    <property type="entry name" value="Peptidase_M41-like"/>
</dbReference>
<evidence type="ECO:0008006" key="3">
    <source>
        <dbReference type="Google" id="ProtNLM"/>
    </source>
</evidence>
<evidence type="ECO:0000313" key="1">
    <source>
        <dbReference type="EMBL" id="QTX03170.1"/>
    </source>
</evidence>
<gene>
    <name evidence="1" type="ORF">LFWB_6040</name>
</gene>
<organism evidence="1 2">
    <name type="scientific">Loofah witches'-broom phytoplasma</name>
    <dbReference type="NCBI Taxonomy" id="35773"/>
    <lineage>
        <taxon>Bacteria</taxon>
        <taxon>Bacillati</taxon>
        <taxon>Mycoplasmatota</taxon>
        <taxon>Mollicutes</taxon>
        <taxon>Acholeplasmatales</taxon>
        <taxon>Acholeplasmataceae</taxon>
        <taxon>Candidatus Phytoplasma</taxon>
        <taxon>16SrVIII (Loofah witches'-broom group)</taxon>
    </lineage>
</organism>
<dbReference type="GO" id="GO:0006508">
    <property type="term" value="P:proteolysis"/>
    <property type="evidence" value="ECO:0007669"/>
    <property type="project" value="InterPro"/>
</dbReference>
<dbReference type="Gene3D" id="1.20.58.760">
    <property type="entry name" value="Peptidase M41"/>
    <property type="match status" value="1"/>
</dbReference>
<dbReference type="GO" id="GO:0005524">
    <property type="term" value="F:ATP binding"/>
    <property type="evidence" value="ECO:0007669"/>
    <property type="project" value="InterPro"/>
</dbReference>
<keyword evidence="2" id="KW-1185">Reference proteome</keyword>
<evidence type="ECO:0000313" key="2">
    <source>
        <dbReference type="Proteomes" id="UP000672038"/>
    </source>
</evidence>
<dbReference type="EMBL" id="CP054393">
    <property type="protein sequence ID" value="QTX03170.1"/>
    <property type="molecule type" value="Genomic_DNA"/>
</dbReference>
<reference evidence="1" key="1">
    <citation type="submission" date="2020-06" db="EMBL/GenBank/DDBJ databases">
        <title>Complete genome sequence of Candidatus Phytoplasma luffae NCHU2019.</title>
        <authorList>
            <person name="Cho S.-T."/>
            <person name="Tan C.-M."/>
            <person name="Li J.-R."/>
            <person name="Chien Y.-Y."/>
            <person name="Chiu Y.-C."/>
            <person name="Yang J.-Y."/>
            <person name="Kuo C.-H."/>
        </authorList>
    </citation>
    <scope>NUCLEOTIDE SEQUENCE</scope>
    <source>
        <strain evidence="1">NCHU2019</strain>
    </source>
</reference>